<evidence type="ECO:0000256" key="1">
    <source>
        <dbReference type="ARBA" id="ARBA00004642"/>
    </source>
</evidence>
<protein>
    <recommendedName>
        <fullName evidence="14">THAP-type domain-containing protein</fullName>
    </recommendedName>
</protein>
<evidence type="ECO:0000256" key="2">
    <source>
        <dbReference type="ARBA" id="ARBA00006177"/>
    </source>
</evidence>
<evidence type="ECO:0000313" key="16">
    <source>
        <dbReference type="Proteomes" id="UP000821866"/>
    </source>
</evidence>
<gene>
    <name evidence="15" type="ORF">HPB51_005081</name>
</gene>
<reference evidence="15" key="1">
    <citation type="journal article" date="2020" name="Cell">
        <title>Large-Scale Comparative Analyses of Tick Genomes Elucidate Their Genetic Diversity and Vector Capacities.</title>
        <authorList>
            <consortium name="Tick Genome and Microbiome Consortium (TIGMIC)"/>
            <person name="Jia N."/>
            <person name="Wang J."/>
            <person name="Shi W."/>
            <person name="Du L."/>
            <person name="Sun Y."/>
            <person name="Zhan W."/>
            <person name="Jiang J.F."/>
            <person name="Wang Q."/>
            <person name="Zhang B."/>
            <person name="Ji P."/>
            <person name="Bell-Sakyi L."/>
            <person name="Cui X.M."/>
            <person name="Yuan T.T."/>
            <person name="Jiang B.G."/>
            <person name="Yang W.F."/>
            <person name="Lam T.T."/>
            <person name="Chang Q.C."/>
            <person name="Ding S.J."/>
            <person name="Wang X.J."/>
            <person name="Zhu J.G."/>
            <person name="Ruan X.D."/>
            <person name="Zhao L."/>
            <person name="Wei J.T."/>
            <person name="Ye R.Z."/>
            <person name="Que T.C."/>
            <person name="Du C.H."/>
            <person name="Zhou Y.H."/>
            <person name="Cheng J.X."/>
            <person name="Dai P.F."/>
            <person name="Guo W.B."/>
            <person name="Han X.H."/>
            <person name="Huang E.J."/>
            <person name="Li L.F."/>
            <person name="Wei W."/>
            <person name="Gao Y.C."/>
            <person name="Liu J.Z."/>
            <person name="Shao H.Z."/>
            <person name="Wang X."/>
            <person name="Wang C.C."/>
            <person name="Yang T.C."/>
            <person name="Huo Q.B."/>
            <person name="Li W."/>
            <person name="Chen H.Y."/>
            <person name="Chen S.E."/>
            <person name="Zhou L.G."/>
            <person name="Ni X.B."/>
            <person name="Tian J.H."/>
            <person name="Sheng Y."/>
            <person name="Liu T."/>
            <person name="Pan Y.S."/>
            <person name="Xia L.Y."/>
            <person name="Li J."/>
            <person name="Zhao F."/>
            <person name="Cao W.C."/>
        </authorList>
    </citation>
    <scope>NUCLEOTIDE SEQUENCE</scope>
    <source>
        <strain evidence="15">Rmic-2018</strain>
    </source>
</reference>
<dbReference type="SMART" id="SM00980">
    <property type="entry name" value="THAP"/>
    <property type="match status" value="1"/>
</dbReference>
<dbReference type="Proteomes" id="UP000821866">
    <property type="component" value="Chromosome 6"/>
</dbReference>
<evidence type="ECO:0000256" key="8">
    <source>
        <dbReference type="ARBA" id="ARBA00023125"/>
    </source>
</evidence>
<organism evidence="15 16">
    <name type="scientific">Rhipicephalus microplus</name>
    <name type="common">Cattle tick</name>
    <name type="synonym">Boophilus microplus</name>
    <dbReference type="NCBI Taxonomy" id="6941"/>
    <lineage>
        <taxon>Eukaryota</taxon>
        <taxon>Metazoa</taxon>
        <taxon>Ecdysozoa</taxon>
        <taxon>Arthropoda</taxon>
        <taxon>Chelicerata</taxon>
        <taxon>Arachnida</taxon>
        <taxon>Acari</taxon>
        <taxon>Parasitiformes</taxon>
        <taxon>Ixodida</taxon>
        <taxon>Ixodoidea</taxon>
        <taxon>Ixodidae</taxon>
        <taxon>Rhipicephalinae</taxon>
        <taxon>Rhipicephalus</taxon>
        <taxon>Boophilus</taxon>
    </lineage>
</organism>
<keyword evidence="4 12" id="KW-0863">Zinc-finger</keyword>
<accession>A0A9J6DL36</accession>
<evidence type="ECO:0000313" key="15">
    <source>
        <dbReference type="EMBL" id="KAH8022783.1"/>
    </source>
</evidence>
<dbReference type="AlphaFoldDB" id="A0A9J6DL36"/>
<evidence type="ECO:0000256" key="5">
    <source>
        <dbReference type="ARBA" id="ARBA00022833"/>
    </source>
</evidence>
<evidence type="ECO:0000256" key="7">
    <source>
        <dbReference type="ARBA" id="ARBA00023054"/>
    </source>
</evidence>
<keyword evidence="11" id="KW-0131">Cell cycle</keyword>
<evidence type="ECO:0000256" key="3">
    <source>
        <dbReference type="ARBA" id="ARBA00022723"/>
    </source>
</evidence>
<keyword evidence="6" id="KW-0805">Transcription regulation</keyword>
<keyword evidence="9" id="KW-0804">Transcription</keyword>
<feature type="region of interest" description="Disordered" evidence="13">
    <location>
        <begin position="122"/>
        <end position="157"/>
    </location>
</feature>
<keyword evidence="8 12" id="KW-0238">DNA-binding</keyword>
<feature type="domain" description="THAP-type" evidence="14">
    <location>
        <begin position="9"/>
        <end position="105"/>
    </location>
</feature>
<dbReference type="VEuPathDB" id="VectorBase:LOC119184107"/>
<evidence type="ECO:0000256" key="9">
    <source>
        <dbReference type="ARBA" id="ARBA00023163"/>
    </source>
</evidence>
<dbReference type="PANTHER" id="PTHR46600">
    <property type="entry name" value="THAP DOMAIN-CONTAINING"/>
    <property type="match status" value="1"/>
</dbReference>
<comment type="subcellular location">
    <subcellularLocation>
        <location evidence="1">Nucleus</location>
        <location evidence="1">Nucleoplasm</location>
    </subcellularLocation>
</comment>
<feature type="compositionally biased region" description="Polar residues" evidence="13">
    <location>
        <begin position="138"/>
        <end position="153"/>
    </location>
</feature>
<dbReference type="PANTHER" id="PTHR46600:SF1">
    <property type="entry name" value="THAP DOMAIN-CONTAINING PROTEIN 1"/>
    <property type="match status" value="1"/>
</dbReference>
<proteinExistence type="inferred from homology"/>
<dbReference type="PROSITE" id="PS50950">
    <property type="entry name" value="ZF_THAP"/>
    <property type="match status" value="1"/>
</dbReference>
<dbReference type="GO" id="GO:0005654">
    <property type="term" value="C:nucleoplasm"/>
    <property type="evidence" value="ECO:0007669"/>
    <property type="project" value="UniProtKB-SubCell"/>
</dbReference>
<evidence type="ECO:0000256" key="13">
    <source>
        <dbReference type="SAM" id="MobiDB-lite"/>
    </source>
</evidence>
<comment type="caution">
    <text evidence="15">The sequence shown here is derived from an EMBL/GenBank/DDBJ whole genome shotgun (WGS) entry which is preliminary data.</text>
</comment>
<reference evidence="15" key="2">
    <citation type="submission" date="2021-09" db="EMBL/GenBank/DDBJ databases">
        <authorList>
            <person name="Jia N."/>
            <person name="Wang J."/>
            <person name="Shi W."/>
            <person name="Du L."/>
            <person name="Sun Y."/>
            <person name="Zhan W."/>
            <person name="Jiang J."/>
            <person name="Wang Q."/>
            <person name="Zhang B."/>
            <person name="Ji P."/>
            <person name="Sakyi L.B."/>
            <person name="Cui X."/>
            <person name="Yuan T."/>
            <person name="Jiang B."/>
            <person name="Yang W."/>
            <person name="Lam T.T.-Y."/>
            <person name="Chang Q."/>
            <person name="Ding S."/>
            <person name="Wang X."/>
            <person name="Zhu J."/>
            <person name="Ruan X."/>
            <person name="Zhao L."/>
            <person name="Wei J."/>
            <person name="Que T."/>
            <person name="Du C."/>
            <person name="Cheng J."/>
            <person name="Dai P."/>
            <person name="Han X."/>
            <person name="Huang E."/>
            <person name="Gao Y."/>
            <person name="Liu J."/>
            <person name="Shao H."/>
            <person name="Ye R."/>
            <person name="Li L."/>
            <person name="Wei W."/>
            <person name="Wang X."/>
            <person name="Wang C."/>
            <person name="Huo Q."/>
            <person name="Li W."/>
            <person name="Guo W."/>
            <person name="Chen H."/>
            <person name="Chen S."/>
            <person name="Zhou L."/>
            <person name="Zhou L."/>
            <person name="Ni X."/>
            <person name="Tian J."/>
            <person name="Zhou Y."/>
            <person name="Sheng Y."/>
            <person name="Liu T."/>
            <person name="Pan Y."/>
            <person name="Xia L."/>
            <person name="Li J."/>
            <person name="Zhao F."/>
            <person name="Cao W."/>
        </authorList>
    </citation>
    <scope>NUCLEOTIDE SEQUENCE</scope>
    <source>
        <strain evidence="15">Rmic-2018</strain>
        <tissue evidence="15">Larvae</tissue>
    </source>
</reference>
<dbReference type="SUPFAM" id="SSF57716">
    <property type="entry name" value="Glucocorticoid receptor-like (DNA-binding domain)"/>
    <property type="match status" value="1"/>
</dbReference>
<evidence type="ECO:0000259" key="14">
    <source>
        <dbReference type="PROSITE" id="PS50950"/>
    </source>
</evidence>
<keyword evidence="5" id="KW-0862">Zinc</keyword>
<keyword evidence="7" id="KW-0175">Coiled coil</keyword>
<dbReference type="InterPro" id="IPR006612">
    <property type="entry name" value="THAP_Znf"/>
</dbReference>
<sequence>MNSTTTKARQHHCFAPGCTSGYVSSREQGQRASLFSVPKDPALFKAWRRAVPRADKSLDTKLPLCELHFGEEFIEGFYTHVIIGETVQIPRGKSVLKSDVVPIIFPNFPAYLSKKVPKKRTSRTSTCGLPSKIRRQEPSTSACKKTAGSYSTESDSHQVPVPNVPAIPYVRKCGLPSAY</sequence>
<keyword evidence="10" id="KW-0539">Nucleus</keyword>
<dbReference type="EMBL" id="JABSTU010000008">
    <property type="protein sequence ID" value="KAH8022783.1"/>
    <property type="molecule type" value="Genomic_DNA"/>
</dbReference>
<comment type="similarity">
    <text evidence="2">Belongs to the THAP1 family.</text>
</comment>
<dbReference type="InterPro" id="IPR026516">
    <property type="entry name" value="THAP1/10"/>
</dbReference>
<evidence type="ECO:0000256" key="11">
    <source>
        <dbReference type="ARBA" id="ARBA00023306"/>
    </source>
</evidence>
<evidence type="ECO:0000256" key="10">
    <source>
        <dbReference type="ARBA" id="ARBA00023242"/>
    </source>
</evidence>
<evidence type="ECO:0000256" key="4">
    <source>
        <dbReference type="ARBA" id="ARBA00022771"/>
    </source>
</evidence>
<name>A0A9J6DL36_RHIMP</name>
<dbReference type="GO" id="GO:0043565">
    <property type="term" value="F:sequence-specific DNA binding"/>
    <property type="evidence" value="ECO:0007669"/>
    <property type="project" value="InterPro"/>
</dbReference>
<keyword evidence="16" id="KW-1185">Reference proteome</keyword>
<dbReference type="Pfam" id="PF05485">
    <property type="entry name" value="THAP"/>
    <property type="match status" value="1"/>
</dbReference>
<evidence type="ECO:0000256" key="12">
    <source>
        <dbReference type="PROSITE-ProRule" id="PRU00309"/>
    </source>
</evidence>
<keyword evidence="3" id="KW-0479">Metal-binding</keyword>
<dbReference type="GO" id="GO:0008270">
    <property type="term" value="F:zinc ion binding"/>
    <property type="evidence" value="ECO:0007669"/>
    <property type="project" value="UniProtKB-KW"/>
</dbReference>
<evidence type="ECO:0000256" key="6">
    <source>
        <dbReference type="ARBA" id="ARBA00023015"/>
    </source>
</evidence>